<protein>
    <submittedName>
        <fullName evidence="1">Uncharacterized protein</fullName>
    </submittedName>
</protein>
<dbReference type="OrthoDB" id="4203346at2"/>
<comment type="caution">
    <text evidence="1">The sequence shown here is derived from an EMBL/GenBank/DDBJ whole genome shotgun (WGS) entry which is preliminary data.</text>
</comment>
<name>A0A2P2GN59_STREW</name>
<sequence length="168" mass="17432">MPYPQLLSGQEITPELLAALIPLEARKLADEPRTTATLAPDSTLFVPVAAQAAYQVTGYIIYSQNLAASATSGINLGWSAPAGASFQWTSGGTSGTTATTTQDVTVQNLAATRGLPSNLGTRMSGIPVGTLVTSVTAGVFALRWAQVATSATATIVHADSWLRLRRVS</sequence>
<dbReference type="EMBL" id="LAQS01000028">
    <property type="protein sequence ID" value="KKZ72275.1"/>
    <property type="molecule type" value="Genomic_DNA"/>
</dbReference>
<gene>
    <name evidence="1" type="ORF">VO63_19005</name>
</gene>
<keyword evidence="2" id="KW-1185">Reference proteome</keyword>
<evidence type="ECO:0000313" key="1">
    <source>
        <dbReference type="EMBL" id="KKZ72275.1"/>
    </source>
</evidence>
<dbReference type="RefSeq" id="WP_046909038.1">
    <property type="nucleotide sequence ID" value="NZ_BAAAXG010000026.1"/>
</dbReference>
<dbReference type="AlphaFoldDB" id="A0A2P2GN59"/>
<reference evidence="1 2" key="1">
    <citation type="submission" date="2015-05" db="EMBL/GenBank/DDBJ databases">
        <title>Draft Genome assembly of Streptomyces showdoensis.</title>
        <authorList>
            <person name="Thapa K.K."/>
            <person name="Metsa-Ketela M."/>
        </authorList>
    </citation>
    <scope>NUCLEOTIDE SEQUENCE [LARGE SCALE GENOMIC DNA]</scope>
    <source>
        <strain evidence="1 2">ATCC 15227</strain>
    </source>
</reference>
<organism evidence="1 2">
    <name type="scientific">Streptomyces showdoensis</name>
    <dbReference type="NCBI Taxonomy" id="68268"/>
    <lineage>
        <taxon>Bacteria</taxon>
        <taxon>Bacillati</taxon>
        <taxon>Actinomycetota</taxon>
        <taxon>Actinomycetes</taxon>
        <taxon>Kitasatosporales</taxon>
        <taxon>Streptomycetaceae</taxon>
        <taxon>Streptomyces</taxon>
    </lineage>
</organism>
<accession>A0A2P2GN59</accession>
<dbReference type="Proteomes" id="UP000265325">
    <property type="component" value="Unassembled WGS sequence"/>
</dbReference>
<proteinExistence type="predicted"/>
<evidence type="ECO:0000313" key="2">
    <source>
        <dbReference type="Proteomes" id="UP000265325"/>
    </source>
</evidence>